<comment type="caution">
    <text evidence="2">The sequence shown here is derived from an EMBL/GenBank/DDBJ whole genome shotgun (WGS) entry which is preliminary data.</text>
</comment>
<organism evidence="2 3">
    <name type="scientific">Thalassobacterium maritimum</name>
    <dbReference type="NCBI Taxonomy" id="3041265"/>
    <lineage>
        <taxon>Bacteria</taxon>
        <taxon>Pseudomonadati</taxon>
        <taxon>Verrucomicrobiota</taxon>
        <taxon>Opitutia</taxon>
        <taxon>Puniceicoccales</taxon>
        <taxon>Coraliomargaritaceae</taxon>
        <taxon>Thalassobacterium</taxon>
    </lineage>
</organism>
<accession>A0ABU1AVC0</accession>
<dbReference type="RefSeq" id="WP_308949796.1">
    <property type="nucleotide sequence ID" value="NZ_JARXHW010000016.1"/>
</dbReference>
<name>A0ABU1AVC0_9BACT</name>
<dbReference type="Pfam" id="PF22014">
    <property type="entry name" value="DUF6932"/>
    <property type="match status" value="1"/>
</dbReference>
<evidence type="ECO:0000313" key="2">
    <source>
        <dbReference type="EMBL" id="MDQ8207602.1"/>
    </source>
</evidence>
<sequence length="187" mass="21320">MSATIPNFDHNMVLPPHRGNPTQLTDLSPYPCTSLELCKQFGTSPERITILNGFLDFRAQLATHGLINGYQWLDGSFMEDVETREKRAPNDLDLLTIYWSYDIAFQSSLVAQVPEFANNTEAKARFKLDHYAIDAGHSPQLTVEQIRYWLQLFTHNRDGVWKGMLKIDLNTPAEDSEAKAHLEKIVL</sequence>
<keyword evidence="3" id="KW-1185">Reference proteome</keyword>
<dbReference type="Proteomes" id="UP001225316">
    <property type="component" value="Unassembled WGS sequence"/>
</dbReference>
<protein>
    <submittedName>
        <fullName evidence="2">Uncharacterized protein</fullName>
    </submittedName>
</protein>
<dbReference type="EMBL" id="JARXHW010000016">
    <property type="protein sequence ID" value="MDQ8207602.1"/>
    <property type="molecule type" value="Genomic_DNA"/>
</dbReference>
<reference evidence="2 3" key="1">
    <citation type="submission" date="2023-04" db="EMBL/GenBank/DDBJ databases">
        <title>A novel bacteria isolated from coastal sediment.</title>
        <authorList>
            <person name="Liu X.-J."/>
            <person name="Du Z.-J."/>
        </authorList>
    </citation>
    <scope>NUCLEOTIDE SEQUENCE [LARGE SCALE GENOMIC DNA]</scope>
    <source>
        <strain evidence="2 3">SDUM461003</strain>
    </source>
</reference>
<feature type="region of interest" description="Disordered" evidence="1">
    <location>
        <begin position="1"/>
        <end position="20"/>
    </location>
</feature>
<evidence type="ECO:0000256" key="1">
    <source>
        <dbReference type="SAM" id="MobiDB-lite"/>
    </source>
</evidence>
<dbReference type="InterPro" id="IPR053860">
    <property type="entry name" value="DUF6932"/>
</dbReference>
<proteinExistence type="predicted"/>
<gene>
    <name evidence="2" type="ORF">QEH52_08790</name>
</gene>
<evidence type="ECO:0000313" key="3">
    <source>
        <dbReference type="Proteomes" id="UP001225316"/>
    </source>
</evidence>